<gene>
    <name evidence="2" type="ORF">I4I82_03915</name>
</gene>
<dbReference type="EMBL" id="JADQDF010000001">
    <property type="protein sequence ID" value="MBW0126826.1"/>
    <property type="molecule type" value="Genomic_DNA"/>
</dbReference>
<evidence type="ECO:0000313" key="3">
    <source>
        <dbReference type="Proteomes" id="UP000694300"/>
    </source>
</evidence>
<protein>
    <submittedName>
        <fullName evidence="2">Cysteine hydrolase</fullName>
    </submittedName>
</protein>
<evidence type="ECO:0000259" key="1">
    <source>
        <dbReference type="Pfam" id="PF00857"/>
    </source>
</evidence>
<dbReference type="Proteomes" id="UP000694300">
    <property type="component" value="Unassembled WGS sequence"/>
</dbReference>
<keyword evidence="2" id="KW-0378">Hydrolase</keyword>
<dbReference type="PANTHER" id="PTHR43540:SF6">
    <property type="entry name" value="ISOCHORISMATASE-LIKE DOMAIN-CONTAINING PROTEIN"/>
    <property type="match status" value="1"/>
</dbReference>
<dbReference type="PANTHER" id="PTHR43540">
    <property type="entry name" value="PEROXYUREIDOACRYLATE/UREIDOACRYLATE AMIDOHYDROLASE-RELATED"/>
    <property type="match status" value="1"/>
</dbReference>
<dbReference type="InterPro" id="IPR000868">
    <property type="entry name" value="Isochorismatase-like_dom"/>
</dbReference>
<evidence type="ECO:0000313" key="2">
    <source>
        <dbReference type="EMBL" id="MBW0126826.1"/>
    </source>
</evidence>
<sequence length="175" mass="18027">MSAVHLAVIDMQRIFADPDSPWATPGFAAIVEPVSALVAALGDDVTFTRFVAPAAPAGAWRAYYAQWPFALASPEAELYRLAAPFVADSTVDATTFSKWGPELAARVGGSTLVLAGVSTDCCVLSTAVAAADAGVPVQVVADACAGVDEESHRAALHVLGLYAPLIEVVDAASLR</sequence>
<feature type="domain" description="Isochorismatase-like" evidence="1">
    <location>
        <begin position="7"/>
        <end position="160"/>
    </location>
</feature>
<dbReference type="GO" id="GO:0016787">
    <property type="term" value="F:hydrolase activity"/>
    <property type="evidence" value="ECO:0007669"/>
    <property type="project" value="UniProtKB-KW"/>
</dbReference>
<dbReference type="CDD" id="cd00431">
    <property type="entry name" value="cysteine_hydrolases"/>
    <property type="match status" value="1"/>
</dbReference>
<keyword evidence="3" id="KW-1185">Reference proteome</keyword>
<comment type="caution">
    <text evidence="2">The sequence shown here is derived from an EMBL/GenBank/DDBJ whole genome shotgun (WGS) entry which is preliminary data.</text>
</comment>
<proteinExistence type="predicted"/>
<dbReference type="Pfam" id="PF00857">
    <property type="entry name" value="Isochorismatase"/>
    <property type="match status" value="1"/>
</dbReference>
<reference evidence="2 3" key="1">
    <citation type="submission" date="2020-11" db="EMBL/GenBank/DDBJ databases">
        <title>Pseudonocardia abyssalis sp. nov. and Pseudonocardia oceani sp. nov., description and phylogenomic analysis of two novel actinomycetes isolated from the deep Southern Ocean.</title>
        <authorList>
            <person name="Parra J."/>
        </authorList>
    </citation>
    <scope>NUCLEOTIDE SEQUENCE [LARGE SCALE GENOMIC DNA]</scope>
    <source>
        <strain evidence="3">KRD185</strain>
    </source>
</reference>
<accession>A0ABS6U3T6</accession>
<name>A0ABS6U3T6_9PSEU</name>
<dbReference type="InterPro" id="IPR050272">
    <property type="entry name" value="Isochorismatase-like_hydrls"/>
</dbReference>
<organism evidence="2 3">
    <name type="scientific">Pseudonocardia oceani</name>
    <dbReference type="NCBI Taxonomy" id="2792013"/>
    <lineage>
        <taxon>Bacteria</taxon>
        <taxon>Bacillati</taxon>
        <taxon>Actinomycetota</taxon>
        <taxon>Actinomycetes</taxon>
        <taxon>Pseudonocardiales</taxon>
        <taxon>Pseudonocardiaceae</taxon>
        <taxon>Pseudonocardia</taxon>
    </lineage>
</organism>